<feature type="transmembrane region" description="Helical" evidence="5">
    <location>
        <begin position="87"/>
        <end position="103"/>
    </location>
</feature>
<dbReference type="EMBL" id="LT629795">
    <property type="protein sequence ID" value="SDU57283.1"/>
    <property type="molecule type" value="Genomic_DNA"/>
</dbReference>
<feature type="domain" description="O-antigen ligase-related" evidence="6">
    <location>
        <begin position="173"/>
        <end position="315"/>
    </location>
</feature>
<evidence type="ECO:0000259" key="6">
    <source>
        <dbReference type="Pfam" id="PF04932"/>
    </source>
</evidence>
<proteinExistence type="predicted"/>
<dbReference type="RefSeq" id="WP_048352035.1">
    <property type="nucleotide sequence ID" value="NZ_CP049044.1"/>
</dbReference>
<evidence type="ECO:0000256" key="5">
    <source>
        <dbReference type="SAM" id="Phobius"/>
    </source>
</evidence>
<gene>
    <name evidence="7" type="ORF">SAMN04490201_2763</name>
</gene>
<name>A0ABY0VXZ6_9PSED</name>
<evidence type="ECO:0000256" key="2">
    <source>
        <dbReference type="ARBA" id="ARBA00022692"/>
    </source>
</evidence>
<keyword evidence="3 5" id="KW-1133">Transmembrane helix</keyword>
<feature type="transmembrane region" description="Helical" evidence="5">
    <location>
        <begin position="115"/>
        <end position="133"/>
    </location>
</feature>
<accession>A0ABY0VXZ6</accession>
<organism evidence="7 8">
    <name type="scientific">Pseudomonas psychrophila</name>
    <dbReference type="NCBI Taxonomy" id="122355"/>
    <lineage>
        <taxon>Bacteria</taxon>
        <taxon>Pseudomonadati</taxon>
        <taxon>Pseudomonadota</taxon>
        <taxon>Gammaproteobacteria</taxon>
        <taxon>Pseudomonadales</taxon>
        <taxon>Pseudomonadaceae</taxon>
        <taxon>Pseudomonas</taxon>
    </lineage>
</organism>
<feature type="transmembrane region" description="Helical" evidence="5">
    <location>
        <begin position="56"/>
        <end position="75"/>
    </location>
</feature>
<evidence type="ECO:0000256" key="1">
    <source>
        <dbReference type="ARBA" id="ARBA00004141"/>
    </source>
</evidence>
<dbReference type="Pfam" id="PF04932">
    <property type="entry name" value="Wzy_C"/>
    <property type="match status" value="1"/>
</dbReference>
<comment type="subcellular location">
    <subcellularLocation>
        <location evidence="1">Membrane</location>
        <topology evidence="1">Multi-pass membrane protein</topology>
    </subcellularLocation>
</comment>
<keyword evidence="4 5" id="KW-0472">Membrane</keyword>
<evidence type="ECO:0000313" key="7">
    <source>
        <dbReference type="EMBL" id="SDU57283.1"/>
    </source>
</evidence>
<sequence>MKQTFISKTIVLLLTSRVLIDIIFSNQKPQLLIALYTISTLTISAYLILTTKAAKGLSSLVLIFILMSAVLASFLNSNVDFLDHINFSLQILTPIIFLLACSGKQKVLMQSGIRFKKYIAAPALFLILIFSFLDYKQNNLGQSFFDYYANNPNHVFAQTSLKISLLFLQSIPLLIAGFILLGLLNVRSTILALIFSISMFHKSSLLQKRRLFKIVILATIAIILVLSFVDINQILERAVFKNRTAGNTQDIDNLSSGRSEMYAYYVKYLIEKYTFTDWLIGKGPIWLDPKEFNLSAHNDFLNLLVSYGILGFSLISYAYYKFFSTLPKRIRPAASISFIILFLVNGVVFHQSTILFSLLYLYLTPTQLPPSQKH</sequence>
<feature type="transmembrane region" description="Helical" evidence="5">
    <location>
        <begin position="171"/>
        <end position="199"/>
    </location>
</feature>
<keyword evidence="8" id="KW-1185">Reference proteome</keyword>
<dbReference type="Proteomes" id="UP000182058">
    <property type="component" value="Chromosome I"/>
</dbReference>
<feature type="transmembrane region" description="Helical" evidence="5">
    <location>
        <begin position="300"/>
        <end position="320"/>
    </location>
</feature>
<keyword evidence="2 5" id="KW-0812">Transmembrane</keyword>
<dbReference type="InterPro" id="IPR007016">
    <property type="entry name" value="O-antigen_ligase-rel_domated"/>
</dbReference>
<evidence type="ECO:0000256" key="4">
    <source>
        <dbReference type="ARBA" id="ARBA00023136"/>
    </source>
</evidence>
<reference evidence="7 8" key="1">
    <citation type="submission" date="2016-10" db="EMBL/GenBank/DDBJ databases">
        <authorList>
            <person name="Varghese N."/>
            <person name="Submissions S."/>
        </authorList>
    </citation>
    <scope>NUCLEOTIDE SEQUENCE [LARGE SCALE GENOMIC DNA]</scope>
    <source>
        <strain evidence="7 8">BS3667</strain>
    </source>
</reference>
<feature type="transmembrane region" description="Helical" evidence="5">
    <location>
        <begin position="30"/>
        <end position="49"/>
    </location>
</feature>
<feature type="transmembrane region" description="Helical" evidence="5">
    <location>
        <begin position="211"/>
        <end position="229"/>
    </location>
</feature>
<evidence type="ECO:0000256" key="3">
    <source>
        <dbReference type="ARBA" id="ARBA00022989"/>
    </source>
</evidence>
<keyword evidence="7" id="KW-0436">Ligase</keyword>
<dbReference type="GeneID" id="96620368"/>
<feature type="transmembrane region" description="Helical" evidence="5">
    <location>
        <begin position="332"/>
        <end position="363"/>
    </location>
</feature>
<dbReference type="GO" id="GO:0016874">
    <property type="term" value="F:ligase activity"/>
    <property type="evidence" value="ECO:0007669"/>
    <property type="project" value="UniProtKB-KW"/>
</dbReference>
<protein>
    <submittedName>
        <fullName evidence="7">O-antigen ligase like membrane protein</fullName>
    </submittedName>
</protein>
<evidence type="ECO:0000313" key="8">
    <source>
        <dbReference type="Proteomes" id="UP000182058"/>
    </source>
</evidence>